<dbReference type="PANTHER" id="PTHR33744:SF1">
    <property type="entry name" value="DNA-BINDING TRANSCRIPTIONAL ACTIVATOR ADER"/>
    <property type="match status" value="1"/>
</dbReference>
<dbReference type="InterPro" id="IPR012914">
    <property type="entry name" value="PucR_dom"/>
</dbReference>
<evidence type="ECO:0000313" key="3">
    <source>
        <dbReference type="EMBL" id="RMI45933.1"/>
    </source>
</evidence>
<evidence type="ECO:0000259" key="2">
    <source>
        <dbReference type="Pfam" id="PF13556"/>
    </source>
</evidence>
<dbReference type="OrthoDB" id="8450798at2"/>
<comment type="caution">
    <text evidence="3">The sequence shown here is derived from an EMBL/GenBank/DDBJ whole genome shotgun (WGS) entry which is preliminary data.</text>
</comment>
<protein>
    <submittedName>
        <fullName evidence="3">PucR family transcriptional regulator</fullName>
    </submittedName>
</protein>
<gene>
    <name evidence="3" type="ORF">EBO15_08450</name>
</gene>
<dbReference type="InterPro" id="IPR025736">
    <property type="entry name" value="PucR_C-HTH_dom"/>
</dbReference>
<dbReference type="InterPro" id="IPR051448">
    <property type="entry name" value="CdaR-like_regulators"/>
</dbReference>
<dbReference type="Proteomes" id="UP000282674">
    <property type="component" value="Unassembled WGS sequence"/>
</dbReference>
<proteinExistence type="predicted"/>
<dbReference type="Gene3D" id="1.10.10.2840">
    <property type="entry name" value="PucR C-terminal helix-turn-helix domain"/>
    <property type="match status" value="1"/>
</dbReference>
<dbReference type="EMBL" id="RFFG01000011">
    <property type="protein sequence ID" value="RMI45933.1"/>
    <property type="molecule type" value="Genomic_DNA"/>
</dbReference>
<dbReference type="PANTHER" id="PTHR33744">
    <property type="entry name" value="CARBOHYDRATE DIACID REGULATOR"/>
    <property type="match status" value="1"/>
</dbReference>
<accession>A0A3M2MAP6</accession>
<sequence>MPPRLAAVAALPRLGLRPLTPVPPDAPVSWVAVSELEDPTAYLEGGELLLTTGMRLTSDNAYDYVARLVRREVAGVGFGIGVVHDAVPPALVAAARTHGLALLEVPRATPFIAVGKAVSRMLAAEWYEDVTRAFQAQRALSRAALDGPAAVIVRLARELGGWALLLDTAGAVRHAEPASAASRAAALTPDLARLRPGPSTPAPSGAGARGRAVVGSLSLVDGDAHVVVQGIGLGDRPLGFLAVGTPAPLPHVAHTIVGAAAALLTLRSETPRSGRDLRAALAAVLLGLPAPDRAAPRFPATVLACADTGIVDALEADPLGDRCLALPRPGHVVVIAPASAARRVAALAGGPSGISEPAASAPDLAAALVQAERALAAARRTGEPLGYDELPGQGLLGVLDPHLARGFADALLAPLAAEPALLTSLRAYLASGGRLEEAARDLDVHRHTLRTRVRRVADLLDRDLDDPGVRAELWVALAVTDNATGPIGLTGASDQE</sequence>
<name>A0A3M2MAP6_9ACTN</name>
<keyword evidence="4" id="KW-1185">Reference proteome</keyword>
<dbReference type="RefSeq" id="WP_122193766.1">
    <property type="nucleotide sequence ID" value="NZ_JBHSKC010000010.1"/>
</dbReference>
<feature type="domain" description="PucR C-terminal helix-turn-helix" evidence="2">
    <location>
        <begin position="421"/>
        <end position="478"/>
    </location>
</feature>
<feature type="domain" description="Purine catabolism PurC-like" evidence="1">
    <location>
        <begin position="25"/>
        <end position="121"/>
    </location>
</feature>
<dbReference type="InterPro" id="IPR042070">
    <property type="entry name" value="PucR_C-HTH_sf"/>
</dbReference>
<dbReference type="Pfam" id="PF07905">
    <property type="entry name" value="PucR"/>
    <property type="match status" value="1"/>
</dbReference>
<organism evidence="3 4">
    <name type="scientific">Actinomadura harenae</name>
    <dbReference type="NCBI Taxonomy" id="2483351"/>
    <lineage>
        <taxon>Bacteria</taxon>
        <taxon>Bacillati</taxon>
        <taxon>Actinomycetota</taxon>
        <taxon>Actinomycetes</taxon>
        <taxon>Streptosporangiales</taxon>
        <taxon>Thermomonosporaceae</taxon>
        <taxon>Actinomadura</taxon>
    </lineage>
</organism>
<dbReference type="AlphaFoldDB" id="A0A3M2MAP6"/>
<evidence type="ECO:0000259" key="1">
    <source>
        <dbReference type="Pfam" id="PF07905"/>
    </source>
</evidence>
<evidence type="ECO:0000313" key="4">
    <source>
        <dbReference type="Proteomes" id="UP000282674"/>
    </source>
</evidence>
<reference evidence="3 4" key="1">
    <citation type="submission" date="2018-10" db="EMBL/GenBank/DDBJ databases">
        <title>Isolation from soil.</title>
        <authorList>
            <person name="Hu J."/>
        </authorList>
    </citation>
    <scope>NUCLEOTIDE SEQUENCE [LARGE SCALE GENOMIC DNA]</scope>
    <source>
        <strain evidence="3 4">NEAU-Ht49</strain>
    </source>
</reference>
<dbReference type="Pfam" id="PF13556">
    <property type="entry name" value="HTH_30"/>
    <property type="match status" value="1"/>
</dbReference>